<dbReference type="InterPro" id="IPR036280">
    <property type="entry name" value="Multihaem_cyt_sf"/>
</dbReference>
<protein>
    <submittedName>
        <fullName evidence="4">Aste57867_12078 protein</fullName>
    </submittedName>
</protein>
<feature type="domain" description="SET" evidence="2">
    <location>
        <begin position="23"/>
        <end position="227"/>
    </location>
</feature>
<dbReference type="InterPro" id="IPR046341">
    <property type="entry name" value="SET_dom_sf"/>
</dbReference>
<dbReference type="AlphaFoldDB" id="A0A485KVE9"/>
<dbReference type="PANTHER" id="PTHR46455:SF5">
    <property type="entry name" value="SET AND MYND DOMAIN CONTAINING, ARTHROPOD-SPECIFIC, MEMBER 4, ISOFORM A"/>
    <property type="match status" value="1"/>
</dbReference>
<gene>
    <name evidence="4" type="primary">Aste57867_12078</name>
    <name evidence="3" type="ORF">As57867_012033</name>
    <name evidence="4" type="ORF">ASTE57867_12078</name>
</gene>
<dbReference type="Gene3D" id="2.170.270.10">
    <property type="entry name" value="SET domain"/>
    <property type="match status" value="1"/>
</dbReference>
<keyword evidence="5" id="KW-1185">Reference proteome</keyword>
<dbReference type="Proteomes" id="UP000332933">
    <property type="component" value="Unassembled WGS sequence"/>
</dbReference>
<dbReference type="Pfam" id="PF00856">
    <property type="entry name" value="SET"/>
    <property type="match status" value="1"/>
</dbReference>
<dbReference type="Gene3D" id="1.25.40.10">
    <property type="entry name" value="Tetratricopeptide repeat domain"/>
    <property type="match status" value="1"/>
</dbReference>
<evidence type="ECO:0000256" key="1">
    <source>
        <dbReference type="SAM" id="MobiDB-lite"/>
    </source>
</evidence>
<dbReference type="EMBL" id="CAADRA010005359">
    <property type="protein sequence ID" value="VFT88933.1"/>
    <property type="molecule type" value="Genomic_DNA"/>
</dbReference>
<dbReference type="SUPFAM" id="SSF82199">
    <property type="entry name" value="SET domain"/>
    <property type="match status" value="1"/>
</dbReference>
<evidence type="ECO:0000259" key="2">
    <source>
        <dbReference type="Pfam" id="PF00856"/>
    </source>
</evidence>
<evidence type="ECO:0000313" key="4">
    <source>
        <dbReference type="EMBL" id="VFT88933.1"/>
    </source>
</evidence>
<organism evidence="4 5">
    <name type="scientific">Aphanomyces stellatus</name>
    <dbReference type="NCBI Taxonomy" id="120398"/>
    <lineage>
        <taxon>Eukaryota</taxon>
        <taxon>Sar</taxon>
        <taxon>Stramenopiles</taxon>
        <taxon>Oomycota</taxon>
        <taxon>Saprolegniomycetes</taxon>
        <taxon>Saprolegniales</taxon>
        <taxon>Verrucalvaceae</taxon>
        <taxon>Aphanomyces</taxon>
    </lineage>
</organism>
<feature type="region of interest" description="Disordered" evidence="1">
    <location>
        <begin position="443"/>
        <end position="468"/>
    </location>
</feature>
<name>A0A485KVE9_9STRA</name>
<dbReference type="OrthoDB" id="62495at2759"/>
<reference evidence="3" key="2">
    <citation type="submission" date="2019-06" db="EMBL/GenBank/DDBJ databases">
        <title>Genomics analysis of Aphanomyces spp. identifies a new class of oomycete effector associated with host adaptation.</title>
        <authorList>
            <person name="Gaulin E."/>
        </authorList>
    </citation>
    <scope>NUCLEOTIDE SEQUENCE</scope>
    <source>
        <strain evidence="3">CBS 578.67</strain>
    </source>
</reference>
<dbReference type="InterPro" id="IPR011990">
    <property type="entry name" value="TPR-like_helical_dom_sf"/>
</dbReference>
<proteinExistence type="predicted"/>
<evidence type="ECO:0000313" key="5">
    <source>
        <dbReference type="Proteomes" id="UP000332933"/>
    </source>
</evidence>
<accession>A0A485KVE9</accession>
<reference evidence="4 5" key="1">
    <citation type="submission" date="2019-03" db="EMBL/GenBank/DDBJ databases">
        <authorList>
            <person name="Gaulin E."/>
            <person name="Dumas B."/>
        </authorList>
    </citation>
    <scope>NUCLEOTIDE SEQUENCE [LARGE SCALE GENOMIC DNA]</scope>
    <source>
        <strain evidence="4">CBS 568.67</strain>
    </source>
</reference>
<evidence type="ECO:0000313" key="3">
    <source>
        <dbReference type="EMBL" id="KAF0697222.1"/>
    </source>
</evidence>
<dbReference type="CDD" id="cd20071">
    <property type="entry name" value="SET_SMYD"/>
    <property type="match status" value="1"/>
</dbReference>
<dbReference type="SUPFAM" id="SSF48695">
    <property type="entry name" value="Multiheme cytochromes"/>
    <property type="match status" value="1"/>
</dbReference>
<dbReference type="InterPro" id="IPR001214">
    <property type="entry name" value="SET_dom"/>
</dbReference>
<sequence length="468" mass="51301">MTLPTDALAVPEAPISHDLSAPLVATEDLITGQVIFFESALVASTGGAIVEGEHEDECHDEECQGCLEIADLDVDEQGHVSPIVLGEYDALMEYCNSTDPLVAVDIRKHLFKCFHMYELDPSSLDQLLSLDSLFGTEMYLDAAVGLRDVHPAVIPSGLSDDDVAHLIGVIHKCSIPLDEIDGTGLFLYVSQLQHSCIPNACFTDSEDALWVTAIRPIAAGEVVTVDFFNLHYQPTSDRRETLRGAHYTCTCVLCQDVVPDKTRAFKCTSCHGGIVHPTGDTKFACVTCHATWGNDLIDAAVADEVRLLNELEVFSGAELEGVMAASSLHRFHHIFYATYSNLMQEHIDETMTPEEALVAYEGLLTSLNYVVEYPHAQKIQFLNIMAQTCIGLGNISQATSLYERAYALSCQVFGATCGETQLFLQLVEETPTSVEAMAAIYGFDEDDDEYDDDDDMTEDEEVPEGDDD</sequence>
<dbReference type="InterPro" id="IPR053010">
    <property type="entry name" value="SET_SmydA-8"/>
</dbReference>
<dbReference type="EMBL" id="VJMH01005338">
    <property type="protein sequence ID" value="KAF0697222.1"/>
    <property type="molecule type" value="Genomic_DNA"/>
</dbReference>
<dbReference type="PANTHER" id="PTHR46455">
    <property type="entry name" value="SET AND MYND DOMAIN CONTAINING, ARTHROPOD-SPECIFIC, MEMBER 4, ISOFORM A"/>
    <property type="match status" value="1"/>
</dbReference>